<evidence type="ECO:0000256" key="2">
    <source>
        <dbReference type="SAM" id="SignalP"/>
    </source>
</evidence>
<dbReference type="InterPro" id="IPR036291">
    <property type="entry name" value="NAD(P)-bd_dom_sf"/>
</dbReference>
<evidence type="ECO:0000313" key="4">
    <source>
        <dbReference type="Proteomes" id="UP001153737"/>
    </source>
</evidence>
<reference evidence="3" key="1">
    <citation type="submission" date="2022-01" db="EMBL/GenBank/DDBJ databases">
        <authorList>
            <person name="King R."/>
        </authorList>
    </citation>
    <scope>NUCLEOTIDE SEQUENCE</scope>
</reference>
<dbReference type="OrthoDB" id="191139at2759"/>
<dbReference type="EMBL" id="OU896708">
    <property type="protein sequence ID" value="CAH1156081.1"/>
    <property type="molecule type" value="Genomic_DNA"/>
</dbReference>
<dbReference type="Pfam" id="PF00106">
    <property type="entry name" value="adh_short"/>
    <property type="match status" value="1"/>
</dbReference>
<feature type="chain" id="PRO_5040466832" evidence="2">
    <location>
        <begin position="16"/>
        <end position="318"/>
    </location>
</feature>
<dbReference type="SUPFAM" id="SSF51735">
    <property type="entry name" value="NAD(P)-binding Rossmann-fold domains"/>
    <property type="match status" value="1"/>
</dbReference>
<feature type="signal peptide" evidence="2">
    <location>
        <begin position="1"/>
        <end position="15"/>
    </location>
</feature>
<dbReference type="PANTHER" id="PTHR43157">
    <property type="entry name" value="PHOSPHATIDYLINOSITOL-GLYCAN BIOSYNTHESIS CLASS F PROTEIN-RELATED"/>
    <property type="match status" value="1"/>
</dbReference>
<keyword evidence="4" id="KW-1185">Reference proteome</keyword>
<sequence length="318" mass="34825">MVLFIIICIVIAIFSFNKLTCKWCSSKVCLVGKTAIITGGNSGIGYQVALSLASRGCRIIIADKDDASGSRDKIISQSNNQNVIVKKLDLASLDSVRSFAKNIVETEPQINILINNAGIGTIALNYTADGLQKTMQVNYFGHFLLTYLLVDLMKKSAPSRIIFTSSIAAFLTRVDPENLNPLPSYSQNQQVYPNSKLCLMIAAKVFAKKLKGTGVTVNSLHPGGARSGIFSKAFKEERSLYPLIAGLLTLPFGKNTEEAAQTTIHLACDQKVVADTGSFFMECRKFVQPYQTYNIDLCNRVFENTKALVKLEPSECVI</sequence>
<name>A0A9P0DRD1_PHACE</name>
<dbReference type="PANTHER" id="PTHR43157:SF31">
    <property type="entry name" value="PHOSPHATIDYLINOSITOL-GLYCAN BIOSYNTHESIS CLASS F PROTEIN"/>
    <property type="match status" value="1"/>
</dbReference>
<protein>
    <submittedName>
        <fullName evidence="3">Uncharacterized protein</fullName>
    </submittedName>
</protein>
<reference evidence="3" key="2">
    <citation type="submission" date="2022-10" db="EMBL/GenBank/DDBJ databases">
        <authorList>
            <consortium name="ENA_rothamsted_submissions"/>
            <consortium name="culmorum"/>
            <person name="King R."/>
        </authorList>
    </citation>
    <scope>NUCLEOTIDE SEQUENCE</scope>
</reference>
<dbReference type="AlphaFoldDB" id="A0A9P0DRD1"/>
<gene>
    <name evidence="3" type="ORF">PHAECO_LOCUS6219</name>
</gene>
<keyword evidence="1" id="KW-0560">Oxidoreductase</keyword>
<organism evidence="3 4">
    <name type="scientific">Phaedon cochleariae</name>
    <name type="common">Mustard beetle</name>
    <dbReference type="NCBI Taxonomy" id="80249"/>
    <lineage>
        <taxon>Eukaryota</taxon>
        <taxon>Metazoa</taxon>
        <taxon>Ecdysozoa</taxon>
        <taxon>Arthropoda</taxon>
        <taxon>Hexapoda</taxon>
        <taxon>Insecta</taxon>
        <taxon>Pterygota</taxon>
        <taxon>Neoptera</taxon>
        <taxon>Endopterygota</taxon>
        <taxon>Coleoptera</taxon>
        <taxon>Polyphaga</taxon>
        <taxon>Cucujiformia</taxon>
        <taxon>Chrysomeloidea</taxon>
        <taxon>Chrysomelidae</taxon>
        <taxon>Chrysomelinae</taxon>
        <taxon>Chrysomelini</taxon>
        <taxon>Phaedon</taxon>
    </lineage>
</organism>
<proteinExistence type="predicted"/>
<keyword evidence="2" id="KW-0732">Signal</keyword>
<dbReference type="InterPro" id="IPR002347">
    <property type="entry name" value="SDR_fam"/>
</dbReference>
<dbReference type="Proteomes" id="UP001153737">
    <property type="component" value="Chromosome 2"/>
</dbReference>
<dbReference type="GO" id="GO:0016491">
    <property type="term" value="F:oxidoreductase activity"/>
    <property type="evidence" value="ECO:0007669"/>
    <property type="project" value="UniProtKB-KW"/>
</dbReference>
<evidence type="ECO:0000256" key="1">
    <source>
        <dbReference type="ARBA" id="ARBA00023002"/>
    </source>
</evidence>
<accession>A0A9P0DRD1</accession>
<evidence type="ECO:0000313" key="3">
    <source>
        <dbReference type="EMBL" id="CAH1156081.1"/>
    </source>
</evidence>
<dbReference type="Gene3D" id="3.40.50.720">
    <property type="entry name" value="NAD(P)-binding Rossmann-like Domain"/>
    <property type="match status" value="1"/>
</dbReference>
<dbReference type="PRINTS" id="PR00081">
    <property type="entry name" value="GDHRDH"/>
</dbReference>